<proteinExistence type="predicted"/>
<protein>
    <submittedName>
        <fullName evidence="1">Uncharacterized protein</fullName>
    </submittedName>
</protein>
<reference evidence="1" key="1">
    <citation type="journal article" date="2020" name="Stud. Mycol.">
        <title>101 Dothideomycetes genomes: a test case for predicting lifestyles and emergence of pathogens.</title>
        <authorList>
            <person name="Haridas S."/>
            <person name="Albert R."/>
            <person name="Binder M."/>
            <person name="Bloem J."/>
            <person name="Labutti K."/>
            <person name="Salamov A."/>
            <person name="Andreopoulos B."/>
            <person name="Baker S."/>
            <person name="Barry K."/>
            <person name="Bills G."/>
            <person name="Bluhm B."/>
            <person name="Cannon C."/>
            <person name="Castanera R."/>
            <person name="Culley D."/>
            <person name="Daum C."/>
            <person name="Ezra D."/>
            <person name="Gonzalez J."/>
            <person name="Henrissat B."/>
            <person name="Kuo A."/>
            <person name="Liang C."/>
            <person name="Lipzen A."/>
            <person name="Lutzoni F."/>
            <person name="Magnuson J."/>
            <person name="Mondo S."/>
            <person name="Nolan M."/>
            <person name="Ohm R."/>
            <person name="Pangilinan J."/>
            <person name="Park H.-J."/>
            <person name="Ramirez L."/>
            <person name="Alfaro M."/>
            <person name="Sun H."/>
            <person name="Tritt A."/>
            <person name="Yoshinaga Y."/>
            <person name="Zwiers L.-H."/>
            <person name="Turgeon B."/>
            <person name="Goodwin S."/>
            <person name="Spatafora J."/>
            <person name="Crous P."/>
            <person name="Grigoriev I."/>
        </authorList>
    </citation>
    <scope>NUCLEOTIDE SEQUENCE</scope>
    <source>
        <strain evidence="1">CBS 525.71</strain>
    </source>
</reference>
<accession>A0ACB6RRW7</accession>
<name>A0ACB6RRW7_9PLEO</name>
<organism evidence="1 2">
    <name type="scientific">Macroventuria anomochaeta</name>
    <dbReference type="NCBI Taxonomy" id="301207"/>
    <lineage>
        <taxon>Eukaryota</taxon>
        <taxon>Fungi</taxon>
        <taxon>Dikarya</taxon>
        <taxon>Ascomycota</taxon>
        <taxon>Pezizomycotina</taxon>
        <taxon>Dothideomycetes</taxon>
        <taxon>Pleosporomycetidae</taxon>
        <taxon>Pleosporales</taxon>
        <taxon>Pleosporineae</taxon>
        <taxon>Didymellaceae</taxon>
        <taxon>Macroventuria</taxon>
    </lineage>
</organism>
<sequence length="97" mass="10828">MIGSIALPRIPVSSSTLMTFERSWCMRASLAASILTACGAPRPWRRGLYDNGLAMVEQSFGTWRRRQSSVCPFYTQSMWCLIPTQIESATPQAIGLR</sequence>
<keyword evidence="2" id="KW-1185">Reference proteome</keyword>
<evidence type="ECO:0000313" key="2">
    <source>
        <dbReference type="Proteomes" id="UP000799754"/>
    </source>
</evidence>
<comment type="caution">
    <text evidence="1">The sequence shown here is derived from an EMBL/GenBank/DDBJ whole genome shotgun (WGS) entry which is preliminary data.</text>
</comment>
<dbReference type="Proteomes" id="UP000799754">
    <property type="component" value="Unassembled WGS sequence"/>
</dbReference>
<dbReference type="EMBL" id="MU006729">
    <property type="protein sequence ID" value="KAF2624646.1"/>
    <property type="molecule type" value="Genomic_DNA"/>
</dbReference>
<evidence type="ECO:0000313" key="1">
    <source>
        <dbReference type="EMBL" id="KAF2624646.1"/>
    </source>
</evidence>
<gene>
    <name evidence="1" type="ORF">BU25DRAFT_413194</name>
</gene>